<feature type="domain" description="Metalloprotease TldD/E C-terminal" evidence="2">
    <location>
        <begin position="240"/>
        <end position="458"/>
    </location>
</feature>
<dbReference type="SUPFAM" id="SSF111283">
    <property type="entry name" value="Putative modulator of DNA gyrase, PmbA/TldD"/>
    <property type="match status" value="1"/>
</dbReference>
<name>A0ABT5XGV0_9EURY</name>
<dbReference type="InterPro" id="IPR045570">
    <property type="entry name" value="Metalloprtase-TldD/E_cen_dom"/>
</dbReference>
<dbReference type="InterPro" id="IPR047657">
    <property type="entry name" value="PmbA"/>
</dbReference>
<evidence type="ECO:0000313" key="4">
    <source>
        <dbReference type="EMBL" id="MDF0593856.1"/>
    </source>
</evidence>
<dbReference type="Proteomes" id="UP001215956">
    <property type="component" value="Unassembled WGS sequence"/>
</dbReference>
<evidence type="ECO:0000259" key="1">
    <source>
        <dbReference type="Pfam" id="PF01523"/>
    </source>
</evidence>
<evidence type="ECO:0000259" key="2">
    <source>
        <dbReference type="Pfam" id="PF19289"/>
    </source>
</evidence>
<feature type="domain" description="Metalloprotease TldD/E central" evidence="3">
    <location>
        <begin position="134"/>
        <end position="232"/>
    </location>
</feature>
<dbReference type="InterPro" id="IPR035068">
    <property type="entry name" value="TldD/PmbA_N"/>
</dbReference>
<dbReference type="PANTHER" id="PTHR43421:SF1">
    <property type="entry name" value="METALLOPROTEASE PMBA"/>
    <property type="match status" value="1"/>
</dbReference>
<dbReference type="Pfam" id="PF19289">
    <property type="entry name" value="PmbA_TldD_3rd"/>
    <property type="match status" value="1"/>
</dbReference>
<evidence type="ECO:0000313" key="5">
    <source>
        <dbReference type="Proteomes" id="UP001215956"/>
    </source>
</evidence>
<sequence length="460" mass="48281">MRRAAKKTSATSDDLVMTEDLHLWGRRLLMLAERAGADEAEVFGLQSRSIDVDLRRDRVDMASESFSRGLGLRAVLKGAVGFSSTSDLSKLEMVAESAVRAARARGSDEKWRYLPFPEEVSQPQEVYDPALAEMGPEDCLGLSATLIEGAGEVLGAEPVSGGVSIVWGSEILMNSNGIEVDEMGTAFSAYLETVAKGEDGTVATGYDFVNSRTSIPDLADLGRSACDLAKRSVGGVRGESGTAEVLLAPMAFADILGNAFVPSILGDLVQKGRSSLAGRIGDPVAGEDISIVDDGLFRGGMATSSFDGEGVPSQKTAVVERGFLSSFLYDTYTAGREATAAKSTGNADRPGYSGIPRIGTSNLILSSKSPKDLLAETERGYLVTGVIGAHTSNPVSGDFSVEARNVFSVEDGVALRPIRSLMLAGNVFDLLGSMKAGSDPRMVGSVIVPTAKVEMKVVGS</sequence>
<dbReference type="Pfam" id="PF19290">
    <property type="entry name" value="PmbA_TldD_2nd"/>
    <property type="match status" value="1"/>
</dbReference>
<comment type="caution">
    <text evidence="4">The sequence shown here is derived from an EMBL/GenBank/DDBJ whole genome shotgun (WGS) entry which is preliminary data.</text>
</comment>
<dbReference type="InterPro" id="IPR036059">
    <property type="entry name" value="TldD/PmbA_sf"/>
</dbReference>
<accession>A0ABT5XGV0</accession>
<dbReference type="PANTHER" id="PTHR43421">
    <property type="entry name" value="METALLOPROTEASE PMBA"/>
    <property type="match status" value="1"/>
</dbReference>
<gene>
    <name evidence="4" type="ORF">P0O24_09720</name>
</gene>
<organism evidence="4 5">
    <name type="scientific">Candidatus Methanocrinis alkalitolerans</name>
    <dbReference type="NCBI Taxonomy" id="3033395"/>
    <lineage>
        <taxon>Archaea</taxon>
        <taxon>Methanobacteriati</taxon>
        <taxon>Methanobacteriota</taxon>
        <taxon>Stenosarchaea group</taxon>
        <taxon>Methanomicrobia</taxon>
        <taxon>Methanotrichales</taxon>
        <taxon>Methanotrichaceae</taxon>
        <taxon>Methanocrinis</taxon>
    </lineage>
</organism>
<protein>
    <submittedName>
        <fullName evidence="4">TldD/PmbA family protein</fullName>
    </submittedName>
</protein>
<feature type="domain" description="Metalloprotease TldD/E N-terminal" evidence="1">
    <location>
        <begin position="40"/>
        <end position="102"/>
    </location>
</feature>
<keyword evidence="5" id="KW-1185">Reference proteome</keyword>
<dbReference type="InterPro" id="IPR002510">
    <property type="entry name" value="Metalloprtase-TldD/E_N"/>
</dbReference>
<dbReference type="Pfam" id="PF01523">
    <property type="entry name" value="PmbA_TldD_1st"/>
    <property type="match status" value="1"/>
</dbReference>
<dbReference type="EMBL" id="JARFPL010000033">
    <property type="protein sequence ID" value="MDF0593856.1"/>
    <property type="molecule type" value="Genomic_DNA"/>
</dbReference>
<dbReference type="InterPro" id="IPR045569">
    <property type="entry name" value="Metalloprtase-TldD/E_C"/>
</dbReference>
<dbReference type="Gene3D" id="3.30.2290.10">
    <property type="entry name" value="PmbA/TldD superfamily"/>
    <property type="match status" value="1"/>
</dbReference>
<proteinExistence type="predicted"/>
<reference evidence="4 5" key="1">
    <citation type="submission" date="2023-03" db="EMBL/GenBank/DDBJ databases">
        <title>Whole genome sequencing of Methanotrichaceae archaeon M04Ac.</title>
        <authorList>
            <person name="Khomyakova M.A."/>
            <person name="Merkel A.Y."/>
            <person name="Slobodkin A.I."/>
        </authorList>
    </citation>
    <scope>NUCLEOTIDE SEQUENCE [LARGE SCALE GENOMIC DNA]</scope>
    <source>
        <strain evidence="4 5">M04Ac</strain>
    </source>
</reference>
<evidence type="ECO:0000259" key="3">
    <source>
        <dbReference type="Pfam" id="PF19290"/>
    </source>
</evidence>